<feature type="binding site" evidence="23">
    <location>
        <position position="178"/>
    </location>
    <ligand>
        <name>Mg(2+)</name>
        <dbReference type="ChEBI" id="CHEBI:18420"/>
        <label>1</label>
    </ligand>
</feature>
<dbReference type="InterPro" id="IPR023600">
    <property type="entry name" value="Folylpolyglutamate_synth_euk"/>
</dbReference>
<dbReference type="EC" id="6.3.2.17" evidence="6 21"/>
<dbReference type="OrthoDB" id="5212574at2759"/>
<keyword evidence="25" id="KW-1185">Reference proteome</keyword>
<dbReference type="SUPFAM" id="SSF53244">
    <property type="entry name" value="MurD-like peptide ligases, peptide-binding domain"/>
    <property type="match status" value="1"/>
</dbReference>
<gene>
    <name evidence="24" type="ORF">PICMEDRAFT_17603</name>
</gene>
<evidence type="ECO:0000256" key="10">
    <source>
        <dbReference type="ARBA" id="ARBA00022598"/>
    </source>
</evidence>
<evidence type="ECO:0000256" key="16">
    <source>
        <dbReference type="ARBA" id="ARBA00023128"/>
    </source>
</evidence>
<comment type="cofactor">
    <cofactor evidence="21">
        <name>a monovalent cation</name>
        <dbReference type="ChEBI" id="CHEBI:60242"/>
    </cofactor>
    <text evidence="21">A monovalent cation.</text>
</comment>
<keyword evidence="9 21" id="KW-0554">One-carbon metabolism</keyword>
<feature type="binding site" evidence="23">
    <location>
        <position position="255"/>
    </location>
    <ligand>
        <name>Mg(2+)</name>
        <dbReference type="ChEBI" id="CHEBI:18420"/>
        <label>1</label>
    </ligand>
</feature>
<evidence type="ECO:0000256" key="17">
    <source>
        <dbReference type="ARBA" id="ARBA00023136"/>
    </source>
</evidence>
<comment type="subcellular location">
    <subcellularLocation>
        <location evidence="3">Cytoplasm</location>
    </subcellularLocation>
    <subcellularLocation>
        <location evidence="1">Mitochondrion inner membrane</location>
    </subcellularLocation>
    <subcellularLocation>
        <location evidence="2">Mitochondrion matrix</location>
    </subcellularLocation>
</comment>
<keyword evidence="12 22" id="KW-0547">Nucleotide-binding</keyword>
<dbReference type="GO" id="GO:0004326">
    <property type="term" value="F:tetrahydrofolylpolyglutamate synthase activity"/>
    <property type="evidence" value="ECO:0007669"/>
    <property type="project" value="UniProtKB-EC"/>
</dbReference>
<evidence type="ECO:0000256" key="23">
    <source>
        <dbReference type="PIRSR" id="PIRSR038895-2"/>
    </source>
</evidence>
<keyword evidence="16" id="KW-0496">Mitochondrion</keyword>
<dbReference type="EMBL" id="KV454005">
    <property type="protein sequence ID" value="ODQ45113.1"/>
    <property type="molecule type" value="Genomic_DNA"/>
</dbReference>
<sequence>MSAPSASSPTTPAPMNRRTYKEAINALNSLQSNFATIDAVRKSGINRNSMLMPEMVEWVRRIGYRPSDFNRLNVIHVTGTKGKGSTCAFVQSVLSQYKVPILLASPSLAPVAPAGAGAAAPASAAAAVDHVHLHPTQPAGTASADTSRSLSVNSLSADAASSHSVDVAKITKIGLYTSPHLKTVRERIMINGKPISEELFVKYFFEIWNRLDASKSDPEVFPHMGDGIKPAYFRYLTLLSFHAFVSEGVDTAIYEVGVGGEYDSTNVFEAPTACGISALGIDHTIMLGNTLEEIAWNKSGIFKKNAACFSVPQPESALKVIEDRAAEKHVAHFEVVNERSDLDEVKLGLNGDFQRQNASLAVALCHAHLTRLGYQVDIDTLPEEFVRGLENAKWPGRCQIVEDPKRKSELTWYIDGAHTEDSVRNGSHWFTQVASPEKKHVLLFNQQTREPAVLLKTLFEQMEQADLKFDHVIFTTNVTWSSGIYSDDLVSINTDNNAVSSLDVQTQMAEIYNKLDRKARKHLFHDIETSVNFIRTLEGPLDVFVCGSLHLVGGFLVVLDAKPSQ</sequence>
<evidence type="ECO:0000256" key="11">
    <source>
        <dbReference type="ARBA" id="ARBA00022723"/>
    </source>
</evidence>
<dbReference type="GeneID" id="30178352"/>
<evidence type="ECO:0000256" key="22">
    <source>
        <dbReference type="PIRSR" id="PIRSR038895-1"/>
    </source>
</evidence>
<evidence type="ECO:0000256" key="5">
    <source>
        <dbReference type="ARBA" id="ARBA00008276"/>
    </source>
</evidence>
<dbReference type="RefSeq" id="XP_019016226.1">
    <property type="nucleotide sequence ID" value="XM_019161665.1"/>
</dbReference>
<evidence type="ECO:0000256" key="13">
    <source>
        <dbReference type="ARBA" id="ARBA00022792"/>
    </source>
</evidence>
<evidence type="ECO:0000256" key="8">
    <source>
        <dbReference type="ARBA" id="ARBA00022490"/>
    </source>
</evidence>
<evidence type="ECO:0000256" key="4">
    <source>
        <dbReference type="ARBA" id="ARBA00005150"/>
    </source>
</evidence>
<dbReference type="Proteomes" id="UP000094455">
    <property type="component" value="Unassembled WGS sequence"/>
</dbReference>
<evidence type="ECO:0000256" key="14">
    <source>
        <dbReference type="ARBA" id="ARBA00022840"/>
    </source>
</evidence>
<keyword evidence="15 23" id="KW-0460">Magnesium</keyword>
<name>A0A1E3NID9_9ASCO</name>
<dbReference type="InterPro" id="IPR018109">
    <property type="entry name" value="Folylpolyglutamate_synth_CS"/>
</dbReference>
<dbReference type="PANTHER" id="PTHR11136">
    <property type="entry name" value="FOLYLPOLYGLUTAMATE SYNTHASE-RELATED"/>
    <property type="match status" value="1"/>
</dbReference>
<dbReference type="InterPro" id="IPR036615">
    <property type="entry name" value="Mur_ligase_C_dom_sf"/>
</dbReference>
<evidence type="ECO:0000256" key="18">
    <source>
        <dbReference type="ARBA" id="ARBA00030592"/>
    </source>
</evidence>
<evidence type="ECO:0000256" key="3">
    <source>
        <dbReference type="ARBA" id="ARBA00004496"/>
    </source>
</evidence>
<keyword evidence="14 22" id="KW-0067">ATP-binding</keyword>
<dbReference type="PROSITE" id="PS01011">
    <property type="entry name" value="FOLYLPOLYGLU_SYNT_1"/>
    <property type="match status" value="1"/>
</dbReference>
<proteinExistence type="inferred from homology"/>
<dbReference type="GO" id="GO:0005524">
    <property type="term" value="F:ATP binding"/>
    <property type="evidence" value="ECO:0007669"/>
    <property type="project" value="UniProtKB-KW"/>
</dbReference>
<dbReference type="PIRSF" id="PIRSF038895">
    <property type="entry name" value="FPGS"/>
    <property type="match status" value="1"/>
</dbReference>
<comment type="similarity">
    <text evidence="5 21">Belongs to the folylpolyglutamate synthase family.</text>
</comment>
<evidence type="ECO:0000256" key="6">
    <source>
        <dbReference type="ARBA" id="ARBA00013025"/>
    </source>
</evidence>
<dbReference type="GO" id="GO:0005743">
    <property type="term" value="C:mitochondrial inner membrane"/>
    <property type="evidence" value="ECO:0007669"/>
    <property type="project" value="UniProtKB-SubCell"/>
</dbReference>
<evidence type="ECO:0000256" key="9">
    <source>
        <dbReference type="ARBA" id="ARBA00022563"/>
    </source>
</evidence>
<evidence type="ECO:0000313" key="24">
    <source>
        <dbReference type="EMBL" id="ODQ45113.1"/>
    </source>
</evidence>
<feature type="binding site" evidence="23">
    <location>
        <position position="283"/>
    </location>
    <ligand>
        <name>Mg(2+)</name>
        <dbReference type="ChEBI" id="CHEBI:18420"/>
        <label>1</label>
    </ligand>
</feature>
<dbReference type="SUPFAM" id="SSF53623">
    <property type="entry name" value="MurD-like peptide ligases, catalytic domain"/>
    <property type="match status" value="2"/>
</dbReference>
<dbReference type="NCBIfam" id="TIGR01499">
    <property type="entry name" value="folC"/>
    <property type="match status" value="1"/>
</dbReference>
<evidence type="ECO:0000256" key="2">
    <source>
        <dbReference type="ARBA" id="ARBA00004305"/>
    </source>
</evidence>
<reference evidence="24 25" key="1">
    <citation type="journal article" date="2016" name="Proc. Natl. Acad. Sci. U.S.A.">
        <title>Comparative genomics of biotechnologically important yeasts.</title>
        <authorList>
            <person name="Riley R."/>
            <person name="Haridas S."/>
            <person name="Wolfe K.H."/>
            <person name="Lopes M.R."/>
            <person name="Hittinger C.T."/>
            <person name="Goeker M."/>
            <person name="Salamov A.A."/>
            <person name="Wisecaver J.H."/>
            <person name="Long T.M."/>
            <person name="Calvey C.H."/>
            <person name="Aerts A.L."/>
            <person name="Barry K.W."/>
            <person name="Choi C."/>
            <person name="Clum A."/>
            <person name="Coughlan A.Y."/>
            <person name="Deshpande S."/>
            <person name="Douglass A.P."/>
            <person name="Hanson S.J."/>
            <person name="Klenk H.-P."/>
            <person name="LaButti K.M."/>
            <person name="Lapidus A."/>
            <person name="Lindquist E.A."/>
            <person name="Lipzen A.M."/>
            <person name="Meier-Kolthoff J.P."/>
            <person name="Ohm R.A."/>
            <person name="Otillar R.P."/>
            <person name="Pangilinan J.L."/>
            <person name="Peng Y."/>
            <person name="Rokas A."/>
            <person name="Rosa C.A."/>
            <person name="Scheuner C."/>
            <person name="Sibirny A.A."/>
            <person name="Slot J.C."/>
            <person name="Stielow J.B."/>
            <person name="Sun H."/>
            <person name="Kurtzman C.P."/>
            <person name="Blackwell M."/>
            <person name="Grigoriev I.V."/>
            <person name="Jeffries T.W."/>
        </authorList>
    </citation>
    <scope>NUCLEOTIDE SEQUENCE [LARGE SCALE GENOMIC DNA]</scope>
    <source>
        <strain evidence="24 25">NRRL Y-2026</strain>
    </source>
</reference>
<evidence type="ECO:0000256" key="20">
    <source>
        <dbReference type="ARBA" id="ARBA00047493"/>
    </source>
</evidence>
<keyword evidence="8" id="KW-0963">Cytoplasm</keyword>
<dbReference type="Gene3D" id="3.40.1190.10">
    <property type="entry name" value="Mur-like, catalytic domain"/>
    <property type="match status" value="1"/>
</dbReference>
<dbReference type="GO" id="GO:0005829">
    <property type="term" value="C:cytosol"/>
    <property type="evidence" value="ECO:0007669"/>
    <property type="project" value="TreeGrafter"/>
</dbReference>
<evidence type="ECO:0000256" key="12">
    <source>
        <dbReference type="ARBA" id="ARBA00022741"/>
    </source>
</evidence>
<dbReference type="PANTHER" id="PTHR11136:SF5">
    <property type="entry name" value="FOLYLPOLYGLUTAMATE SYNTHASE, MITOCHONDRIAL"/>
    <property type="match status" value="1"/>
</dbReference>
<dbReference type="Gene3D" id="3.90.190.20">
    <property type="entry name" value="Mur ligase, C-terminal domain"/>
    <property type="match status" value="1"/>
</dbReference>
<feature type="binding site" evidence="22">
    <location>
        <position position="397"/>
    </location>
    <ligand>
        <name>ATP</name>
        <dbReference type="ChEBI" id="CHEBI:30616"/>
    </ligand>
</feature>
<comment type="catalytic activity">
    <reaction evidence="20 21">
        <text>(6S)-5,6,7,8-tetrahydrofolyl-(gamma-L-Glu)(n) + L-glutamate + ATP = (6S)-5,6,7,8-tetrahydrofolyl-(gamma-L-Glu)(n+1) + ADP + phosphate + H(+)</text>
        <dbReference type="Rhea" id="RHEA:10580"/>
        <dbReference type="Rhea" id="RHEA-COMP:14738"/>
        <dbReference type="Rhea" id="RHEA-COMP:14740"/>
        <dbReference type="ChEBI" id="CHEBI:15378"/>
        <dbReference type="ChEBI" id="CHEBI:29985"/>
        <dbReference type="ChEBI" id="CHEBI:30616"/>
        <dbReference type="ChEBI" id="CHEBI:43474"/>
        <dbReference type="ChEBI" id="CHEBI:141005"/>
        <dbReference type="ChEBI" id="CHEBI:456216"/>
        <dbReference type="EC" id="6.3.2.17"/>
    </reaction>
</comment>
<comment type="pathway">
    <text evidence="4 21">Cofactor biosynthesis; tetrahydrofolylpolyglutamate biosynthesis.</text>
</comment>
<dbReference type="GO" id="GO:0006730">
    <property type="term" value="P:one-carbon metabolic process"/>
    <property type="evidence" value="ECO:0007669"/>
    <property type="project" value="UniProtKB-KW"/>
</dbReference>
<dbReference type="GO" id="GO:0005759">
    <property type="term" value="C:mitochondrial matrix"/>
    <property type="evidence" value="ECO:0007669"/>
    <property type="project" value="UniProtKB-SubCell"/>
</dbReference>
<comment type="function">
    <text evidence="21">Catalyzes conversion of folates to polyglutamate derivatives allowing concentration of folate compounds in the cell and the intracellular retention of these cofactors, which are important substrates for most of the folate-dependent enzymes that are involved in one-carbon transfer reactions involved in purine, pyrimidine and amino acid synthesis.</text>
</comment>
<evidence type="ECO:0000256" key="21">
    <source>
        <dbReference type="PIRNR" id="PIRNR038895"/>
    </source>
</evidence>
<keyword evidence="11 23" id="KW-0479">Metal-binding</keyword>
<dbReference type="STRING" id="763406.A0A1E3NID9"/>
<dbReference type="GO" id="GO:0046872">
    <property type="term" value="F:metal ion binding"/>
    <property type="evidence" value="ECO:0007669"/>
    <property type="project" value="UniProtKB-KW"/>
</dbReference>
<accession>A0A1E3NID9</accession>
<dbReference type="UniPathway" id="UPA00850"/>
<protein>
    <recommendedName>
        <fullName evidence="7 21">Folylpolyglutamate synthase</fullName>
        <ecNumber evidence="6 21">6.3.2.17</ecNumber>
    </recommendedName>
    <alternativeName>
        <fullName evidence="19 21">Folylpoly-gamma-glutamate synthetase</fullName>
    </alternativeName>
    <alternativeName>
        <fullName evidence="18 21">Tetrahydrofolylpolyglutamate synthase</fullName>
    </alternativeName>
</protein>
<keyword evidence="10 21" id="KW-0436">Ligase</keyword>
<organism evidence="24 25">
    <name type="scientific">Pichia membranifaciens NRRL Y-2026</name>
    <dbReference type="NCBI Taxonomy" id="763406"/>
    <lineage>
        <taxon>Eukaryota</taxon>
        <taxon>Fungi</taxon>
        <taxon>Dikarya</taxon>
        <taxon>Ascomycota</taxon>
        <taxon>Saccharomycotina</taxon>
        <taxon>Pichiomycetes</taxon>
        <taxon>Pichiales</taxon>
        <taxon>Pichiaceae</taxon>
        <taxon>Pichia</taxon>
    </lineage>
</organism>
<dbReference type="InterPro" id="IPR001645">
    <property type="entry name" value="Folylpolyglutamate_synth"/>
</dbReference>
<evidence type="ECO:0000256" key="1">
    <source>
        <dbReference type="ARBA" id="ARBA00004273"/>
    </source>
</evidence>
<evidence type="ECO:0000256" key="19">
    <source>
        <dbReference type="ARBA" id="ARBA00030876"/>
    </source>
</evidence>
<evidence type="ECO:0000313" key="25">
    <source>
        <dbReference type="Proteomes" id="UP000094455"/>
    </source>
</evidence>
<evidence type="ECO:0000256" key="15">
    <source>
        <dbReference type="ARBA" id="ARBA00022842"/>
    </source>
</evidence>
<dbReference type="InterPro" id="IPR036565">
    <property type="entry name" value="Mur-like_cat_sf"/>
</dbReference>
<keyword evidence="13" id="KW-0999">Mitochondrion inner membrane</keyword>
<dbReference type="AlphaFoldDB" id="A0A1E3NID9"/>
<keyword evidence="17" id="KW-0472">Membrane</keyword>
<feature type="binding site" evidence="22">
    <location>
        <position position="415"/>
    </location>
    <ligand>
        <name>ATP</name>
        <dbReference type="ChEBI" id="CHEBI:30616"/>
    </ligand>
</feature>
<evidence type="ECO:0000256" key="7">
    <source>
        <dbReference type="ARBA" id="ARBA00018660"/>
    </source>
</evidence>